<keyword evidence="6 11" id="KW-0732">Signal</keyword>
<dbReference type="EMBL" id="ML179688">
    <property type="protein sequence ID" value="THU83062.1"/>
    <property type="molecule type" value="Genomic_DNA"/>
</dbReference>
<evidence type="ECO:0000256" key="8">
    <source>
        <dbReference type="ARBA" id="ARBA00022989"/>
    </source>
</evidence>
<keyword evidence="8" id="KW-1133">Transmembrane helix</keyword>
<dbReference type="Proteomes" id="UP000297245">
    <property type="component" value="Unassembled WGS sequence"/>
</dbReference>
<evidence type="ECO:0000256" key="3">
    <source>
        <dbReference type="ARBA" id="ARBA00011276"/>
    </source>
</evidence>
<dbReference type="GO" id="GO:0034975">
    <property type="term" value="P:protein folding in endoplasmic reticulum"/>
    <property type="evidence" value="ECO:0007669"/>
    <property type="project" value="TreeGrafter"/>
</dbReference>
<organism evidence="14 15">
    <name type="scientific">Dendrothele bispora (strain CBS 962.96)</name>
    <dbReference type="NCBI Taxonomy" id="1314807"/>
    <lineage>
        <taxon>Eukaryota</taxon>
        <taxon>Fungi</taxon>
        <taxon>Dikarya</taxon>
        <taxon>Basidiomycota</taxon>
        <taxon>Agaricomycotina</taxon>
        <taxon>Agaricomycetes</taxon>
        <taxon>Agaricomycetidae</taxon>
        <taxon>Agaricales</taxon>
        <taxon>Agaricales incertae sedis</taxon>
        <taxon>Dendrothele</taxon>
    </lineage>
</organism>
<evidence type="ECO:0000256" key="6">
    <source>
        <dbReference type="ARBA" id="ARBA00022729"/>
    </source>
</evidence>
<keyword evidence="5" id="KW-0812">Transmembrane</keyword>
<dbReference type="PANTHER" id="PTHR21573:SF0">
    <property type="entry name" value="ER MEMBRANE PROTEIN COMPLEX SUBUNIT 1"/>
    <property type="match status" value="1"/>
</dbReference>
<dbReference type="PANTHER" id="PTHR21573">
    <property type="entry name" value="ER MEMBRANE PROTEIN COMPLEX SUBUNIT 1"/>
    <property type="match status" value="1"/>
</dbReference>
<accession>A0A4S8L3I2</accession>
<evidence type="ECO:0000256" key="10">
    <source>
        <dbReference type="ARBA" id="ARBA00023180"/>
    </source>
</evidence>
<evidence type="ECO:0000313" key="15">
    <source>
        <dbReference type="Proteomes" id="UP000297245"/>
    </source>
</evidence>
<keyword evidence="9" id="KW-0472">Membrane</keyword>
<evidence type="ECO:0000256" key="11">
    <source>
        <dbReference type="SAM" id="SignalP"/>
    </source>
</evidence>
<evidence type="ECO:0000256" key="2">
    <source>
        <dbReference type="ARBA" id="ARBA00007904"/>
    </source>
</evidence>
<dbReference type="InterPro" id="IPR011047">
    <property type="entry name" value="Quinoprotein_ADH-like_sf"/>
</dbReference>
<evidence type="ECO:0000256" key="4">
    <source>
        <dbReference type="ARBA" id="ARBA00020824"/>
    </source>
</evidence>
<dbReference type="InterPro" id="IPR015943">
    <property type="entry name" value="WD40/YVTN_repeat-like_dom_sf"/>
</dbReference>
<evidence type="ECO:0000256" key="9">
    <source>
        <dbReference type="ARBA" id="ARBA00023136"/>
    </source>
</evidence>
<keyword evidence="15" id="KW-1185">Reference proteome</keyword>
<dbReference type="InterPro" id="IPR058545">
    <property type="entry name" value="Beta-prop_EMC1_1st"/>
</dbReference>
<protein>
    <recommendedName>
        <fullName evidence="4">ER membrane protein complex subunit 1</fullName>
    </recommendedName>
</protein>
<evidence type="ECO:0000313" key="14">
    <source>
        <dbReference type="EMBL" id="THU83062.1"/>
    </source>
</evidence>
<dbReference type="GO" id="GO:0072546">
    <property type="term" value="C:EMC complex"/>
    <property type="evidence" value="ECO:0007669"/>
    <property type="project" value="InterPro"/>
</dbReference>
<evidence type="ECO:0000259" key="12">
    <source>
        <dbReference type="Pfam" id="PF07774"/>
    </source>
</evidence>
<dbReference type="SUPFAM" id="SSF50998">
    <property type="entry name" value="Quinoprotein alcohol dehydrogenase-like"/>
    <property type="match status" value="1"/>
</dbReference>
<sequence length="1045" mass="114087">MFGAIRAITLAFFVLLSATCSSALHESDVGVVDWHQRSIGVPLIGSSATAPVFHRVGGKNTQSFVVTATESNVLGVVSPVNGSLVWRHVFQPEDRISRFHKRGSIVASLSGPGGATLRTFDILTGDILSEKQLHPPQVGLLAEPHHLGTYIAFGNETNGSPDFFVLTNGHTVNHIVNGKVKWSWTSEDKGSLVTYSNLITTSQSIYVIGLAKSFASYTLHVTTLSPVTGEVISTSHIPSSISNGLTDFIVLDQAASRPHIVWVENNNLQFLELSPTLQKKPSFPKDKLFTKISDVGLGTRGLFVALKEDGTGHIMAINSGFMESIKEFESSAHSESATESLYAGGLDKNETPYVARVYWSHALRLVSVELYAPYHGGGQGLLSGFSFAFDTYQHGVVSHVTFDAANPQPYQVIGRIAITTSTGSVQLWQQDTRQWTREEGLADINAVQFVELPEKLADKSERSEGSFGRFERQLRDAKDFPKYLMRFVKRFATGAYESVTSPASAHAATTGIPSRDTFGFRQLIVAATTHGKVYGIDSSNGKIIWSRILGLGSKAEDGAKIIPIENKLFVVKTVGDVDGNAEVSGPGVPEVVLVGKRVLKSGATTGNLLYHFNALTGEDVISSKKSSNLGLLQGTEVADSVVDAYCLNAEDKGKVVVILDSEMKVHLYPDTTTSRALFSSYISSFAVPIRLSDATQGQYRVVGHQITASTGLSKKPEFSAYPTWTLSLPEGEDIQSIVPSTGGPVASIGKVLGNRTTLYKYLNQRMFILLTEPHSRSSVVASSASSSNHKTVCGLYLVDSLKGSIVYKTKLPVSSTGSCDVKAVLTENWLVYHYYDDEYRGTGQAKGYRIVSVELYEGKQPDDKIRSSDMTSYSDKNLDITAYAQSFVYLHGVTAIATTSTKFGITSKDIIVANTNNKIQSLSRRLLNPRRPIGRKPTTEEIEEQLVQYDPLLPDDPRRVISHRYVVANTRQIITSPALLESTSLVFAYGLDLFLTRVAPSSTFDVLNENFNKMQLVLTVSGLAVAILCTKPMVHRKRLKEKWYQ</sequence>
<comment type="similarity">
    <text evidence="2">Belongs to the EMC1 family.</text>
</comment>
<feature type="signal peptide" evidence="11">
    <location>
        <begin position="1"/>
        <end position="23"/>
    </location>
</feature>
<evidence type="ECO:0000256" key="7">
    <source>
        <dbReference type="ARBA" id="ARBA00022824"/>
    </source>
</evidence>
<dbReference type="Gene3D" id="2.130.10.10">
    <property type="entry name" value="YVTN repeat-like/Quinoprotein amine dehydrogenase"/>
    <property type="match status" value="2"/>
</dbReference>
<feature type="domain" description="ER membrane protein complex subunit 1 C-terminal" evidence="12">
    <location>
        <begin position="826"/>
        <end position="1043"/>
    </location>
</feature>
<comment type="subunit">
    <text evidence="3">Component of the ER membrane protein complex (EMC).</text>
</comment>
<dbReference type="InterPro" id="IPR026895">
    <property type="entry name" value="EMC1"/>
</dbReference>
<evidence type="ECO:0000259" key="13">
    <source>
        <dbReference type="Pfam" id="PF25293"/>
    </source>
</evidence>
<dbReference type="Pfam" id="PF07774">
    <property type="entry name" value="EMC1_C"/>
    <property type="match status" value="1"/>
</dbReference>
<evidence type="ECO:0000256" key="5">
    <source>
        <dbReference type="ARBA" id="ARBA00022692"/>
    </source>
</evidence>
<keyword evidence="7" id="KW-0256">Endoplasmic reticulum</keyword>
<proteinExistence type="inferred from homology"/>
<keyword evidence="10" id="KW-0325">Glycoprotein</keyword>
<dbReference type="InterPro" id="IPR011678">
    <property type="entry name" value="EMC1_C"/>
</dbReference>
<comment type="subcellular location">
    <subcellularLocation>
        <location evidence="1">Endoplasmic reticulum membrane</location>
        <topology evidence="1">Single-pass type I membrane protein</topology>
    </subcellularLocation>
</comment>
<dbReference type="OrthoDB" id="28092at2759"/>
<feature type="chain" id="PRO_5020460115" description="ER membrane protein complex subunit 1" evidence="11">
    <location>
        <begin position="24"/>
        <end position="1045"/>
    </location>
</feature>
<dbReference type="AlphaFoldDB" id="A0A4S8L3I2"/>
<feature type="domain" description="EMC1 first beta-propeller" evidence="13">
    <location>
        <begin position="23"/>
        <end position="439"/>
    </location>
</feature>
<dbReference type="Pfam" id="PF25293">
    <property type="entry name" value="Beta-prop_EMC1_N"/>
    <property type="match status" value="1"/>
</dbReference>
<evidence type="ECO:0000256" key="1">
    <source>
        <dbReference type="ARBA" id="ARBA00004115"/>
    </source>
</evidence>
<gene>
    <name evidence="14" type="ORF">K435DRAFT_971713</name>
</gene>
<reference evidence="14 15" key="1">
    <citation type="journal article" date="2019" name="Nat. Ecol. Evol.">
        <title>Megaphylogeny resolves global patterns of mushroom evolution.</title>
        <authorList>
            <person name="Varga T."/>
            <person name="Krizsan K."/>
            <person name="Foldi C."/>
            <person name="Dima B."/>
            <person name="Sanchez-Garcia M."/>
            <person name="Sanchez-Ramirez S."/>
            <person name="Szollosi G.J."/>
            <person name="Szarkandi J.G."/>
            <person name="Papp V."/>
            <person name="Albert L."/>
            <person name="Andreopoulos W."/>
            <person name="Angelini C."/>
            <person name="Antonin V."/>
            <person name="Barry K.W."/>
            <person name="Bougher N.L."/>
            <person name="Buchanan P."/>
            <person name="Buyck B."/>
            <person name="Bense V."/>
            <person name="Catcheside P."/>
            <person name="Chovatia M."/>
            <person name="Cooper J."/>
            <person name="Damon W."/>
            <person name="Desjardin D."/>
            <person name="Finy P."/>
            <person name="Geml J."/>
            <person name="Haridas S."/>
            <person name="Hughes K."/>
            <person name="Justo A."/>
            <person name="Karasinski D."/>
            <person name="Kautmanova I."/>
            <person name="Kiss B."/>
            <person name="Kocsube S."/>
            <person name="Kotiranta H."/>
            <person name="LaButti K.M."/>
            <person name="Lechner B.E."/>
            <person name="Liimatainen K."/>
            <person name="Lipzen A."/>
            <person name="Lukacs Z."/>
            <person name="Mihaltcheva S."/>
            <person name="Morgado L.N."/>
            <person name="Niskanen T."/>
            <person name="Noordeloos M.E."/>
            <person name="Ohm R.A."/>
            <person name="Ortiz-Santana B."/>
            <person name="Ovrebo C."/>
            <person name="Racz N."/>
            <person name="Riley R."/>
            <person name="Savchenko A."/>
            <person name="Shiryaev A."/>
            <person name="Soop K."/>
            <person name="Spirin V."/>
            <person name="Szebenyi C."/>
            <person name="Tomsovsky M."/>
            <person name="Tulloss R.E."/>
            <person name="Uehling J."/>
            <person name="Grigoriev I.V."/>
            <person name="Vagvolgyi C."/>
            <person name="Papp T."/>
            <person name="Martin F.M."/>
            <person name="Miettinen O."/>
            <person name="Hibbett D.S."/>
            <person name="Nagy L.G."/>
        </authorList>
    </citation>
    <scope>NUCLEOTIDE SEQUENCE [LARGE SCALE GENOMIC DNA]</scope>
    <source>
        <strain evidence="14 15">CBS 962.96</strain>
    </source>
</reference>
<name>A0A4S8L3I2_DENBC</name>